<reference evidence="3 4" key="1">
    <citation type="submission" date="2021-07" db="EMBL/GenBank/DDBJ databases">
        <title>Clostridium weizhouense sp. nov., an anaerobic bacterium isolated from activated sludge of Petroleum wastewater.</title>
        <authorList>
            <person name="Li Q."/>
        </authorList>
    </citation>
    <scope>NUCLEOTIDE SEQUENCE [LARGE SCALE GENOMIC DNA]</scope>
    <source>
        <strain evidence="3 4">YB-6</strain>
    </source>
</reference>
<proteinExistence type="predicted"/>
<keyword evidence="1" id="KW-1133">Transmembrane helix</keyword>
<accession>A0ABS7AKD9</accession>
<keyword evidence="1" id="KW-0472">Membrane</keyword>
<feature type="transmembrane region" description="Helical" evidence="1">
    <location>
        <begin position="113"/>
        <end position="134"/>
    </location>
</feature>
<name>A0ABS7AKD9_9CLOT</name>
<evidence type="ECO:0000313" key="4">
    <source>
        <dbReference type="Proteomes" id="UP001519921"/>
    </source>
</evidence>
<feature type="transmembrane region" description="Helical" evidence="1">
    <location>
        <begin position="6"/>
        <end position="25"/>
    </location>
</feature>
<organism evidence="3 4">
    <name type="scientific">Clostridium weizhouense</name>
    <dbReference type="NCBI Taxonomy" id="2859781"/>
    <lineage>
        <taxon>Bacteria</taxon>
        <taxon>Bacillati</taxon>
        <taxon>Bacillota</taxon>
        <taxon>Clostridia</taxon>
        <taxon>Eubacteriales</taxon>
        <taxon>Clostridiaceae</taxon>
        <taxon>Clostridium</taxon>
    </lineage>
</organism>
<dbReference type="CDD" id="cd07341">
    <property type="entry name" value="M56_BlaR1_MecR1_like"/>
    <property type="match status" value="1"/>
</dbReference>
<evidence type="ECO:0000313" key="3">
    <source>
        <dbReference type="EMBL" id="MBW6409087.1"/>
    </source>
</evidence>
<feature type="transmembrane region" description="Helical" evidence="1">
    <location>
        <begin position="32"/>
        <end position="51"/>
    </location>
</feature>
<dbReference type="InterPro" id="IPR008756">
    <property type="entry name" value="Peptidase_M56"/>
</dbReference>
<evidence type="ECO:0000256" key="1">
    <source>
        <dbReference type="SAM" id="Phobius"/>
    </source>
</evidence>
<evidence type="ECO:0000259" key="2">
    <source>
        <dbReference type="Pfam" id="PF05569"/>
    </source>
</evidence>
<feature type="domain" description="Peptidase M56" evidence="2">
    <location>
        <begin position="4"/>
        <end position="294"/>
    </location>
</feature>
<sequence length="588" mass="67150">MNLLLNMTILTTIITVGILIIKSIFKNKMSAFFHYYIWIILLVRVVLIPVISEDKLKMFNFNNKNNYTSQISEGKNINFQDIGSTETLNVNEGKVEPSIIQYKMQEEIKNNLIIVWLLGGGILLSYYLCAYIHFSMKVNKIPECDDKEIITILNECKELVGTKRNVSLKIGDVSSMTKGVFSPVILINSVYDKNELKQVLIHELNHVKHNDTTINLLALIFLCVNWYNPIIWISFFTFQKDTEMLCDEKVIKLTNRKKEYAILLMKGVSKNNRSLISTISINRGKKEIKRRISFMANFKKPTAIYKVVMSLAVASICIASFITPKVNAASVSHDSNYTNEVNLLDENKQLIDEFSNSISYDKDAKVLKLTVPKTIPDGYKWLIHASGHELIDNVPVVFHAFEDESYNFTWAGGQTYTHEFKENEMSSCTIRIGLIDKDGENDIKNNVIVTINNEGLVRKTPEEIDNAIDKLLGTIKYNMEKNDLSFTIPETIPDNLKWFINVNGHEFVEGDKKNNLPVFHAFEDESSNCTWVKGKTYTHNFKENEMVSCNITIGLIAENSNDIQNKFTAVVDGDGNITKIIYDYPENK</sequence>
<comment type="caution">
    <text evidence="3">The sequence shown here is derived from an EMBL/GenBank/DDBJ whole genome shotgun (WGS) entry which is preliminary data.</text>
</comment>
<protein>
    <submittedName>
        <fullName evidence="3">M56 family metallopeptidase</fullName>
    </submittedName>
</protein>
<dbReference type="Pfam" id="PF05569">
    <property type="entry name" value="Peptidase_M56"/>
    <property type="match status" value="1"/>
</dbReference>
<dbReference type="Proteomes" id="UP001519921">
    <property type="component" value="Unassembled WGS sequence"/>
</dbReference>
<dbReference type="PANTHER" id="PTHR34978">
    <property type="entry name" value="POSSIBLE SENSOR-TRANSDUCER PROTEIN BLAR"/>
    <property type="match status" value="1"/>
</dbReference>
<dbReference type="InterPro" id="IPR052173">
    <property type="entry name" value="Beta-lactam_resp_regulator"/>
</dbReference>
<keyword evidence="4" id="KW-1185">Reference proteome</keyword>
<dbReference type="PANTHER" id="PTHR34978:SF3">
    <property type="entry name" value="SLR0241 PROTEIN"/>
    <property type="match status" value="1"/>
</dbReference>
<gene>
    <name evidence="3" type="ORF">KYD98_03205</name>
</gene>
<keyword evidence="1" id="KW-0812">Transmembrane</keyword>
<dbReference type="EMBL" id="JAHXPT010000002">
    <property type="protein sequence ID" value="MBW6409087.1"/>
    <property type="molecule type" value="Genomic_DNA"/>
</dbReference>
<dbReference type="RefSeq" id="WP_219778144.1">
    <property type="nucleotide sequence ID" value="NZ_JAHXPT010000002.1"/>
</dbReference>